<dbReference type="CDD" id="cd00198">
    <property type="entry name" value="vWFA"/>
    <property type="match status" value="1"/>
</dbReference>
<evidence type="ECO:0000259" key="1">
    <source>
        <dbReference type="Pfam" id="PF09967"/>
    </source>
</evidence>
<reference evidence="2" key="1">
    <citation type="journal article" date="2021" name="PeerJ">
        <title>Extensive microbial diversity within the chicken gut microbiome revealed by metagenomics and culture.</title>
        <authorList>
            <person name="Gilroy R."/>
            <person name="Ravi A."/>
            <person name="Getino M."/>
            <person name="Pursley I."/>
            <person name="Horton D.L."/>
            <person name="Alikhan N.F."/>
            <person name="Baker D."/>
            <person name="Gharbi K."/>
            <person name="Hall N."/>
            <person name="Watson M."/>
            <person name="Adriaenssens E.M."/>
            <person name="Foster-Nyarko E."/>
            <person name="Jarju S."/>
            <person name="Secka A."/>
            <person name="Antonio M."/>
            <person name="Oren A."/>
            <person name="Chaudhuri R.R."/>
            <person name="La Ragione R."/>
            <person name="Hildebrand F."/>
            <person name="Pallen M.J."/>
        </authorList>
    </citation>
    <scope>NUCLEOTIDE SEQUENCE</scope>
    <source>
        <strain evidence="2">1068</strain>
    </source>
</reference>
<sequence>MAGEKEKRIQEICTRILVSSRNELYLHMRFFDVALSSFAYEMDAGIQSLGTDGVGLYYHPGWLGGLFRQGRREVNRAYLHLMLHCIFGHLWKQERIRKKRACTRLGVSFQEEENLGDILWDTACDLAVESMIDGLAFHCVKKPMSRDRRFLYEELKKRRKVLNAECVFEELVNMKPDREQALMWRQEFWVDDHRLWSRRNQRPQKENPKENWEDIRDKMETELQTFGQDMAENSPGLLEQIKAESRENCDYREFLRKFSVLREEQQLDTDAFDYVFYSYGLSLYGNMPLIEPQETREVKKIEDFVIAIDTSMSCSGEMVRGFLRETYSILKEQESFFRKMNIHIIQCDERVQRDKKITSQEELKEYMENLELSGQGGTDFRPVFAYVEELQRKKEFSRLRGLLYFTDGKGIFPKVMPPYDTAFLLYQKDYGEVEVPPWAMKLYLKEEDLEAGEQDDVFQEI</sequence>
<protein>
    <submittedName>
        <fullName evidence="2">Metallopeptidase</fullName>
    </submittedName>
</protein>
<dbReference type="PANTHER" id="PTHR38730:SF1">
    <property type="entry name" value="SLL7028 PROTEIN"/>
    <property type="match status" value="1"/>
</dbReference>
<proteinExistence type="predicted"/>
<organism evidence="2 3">
    <name type="scientific">Candidatus Blautia pullicola</name>
    <dbReference type="NCBI Taxonomy" id="2838498"/>
    <lineage>
        <taxon>Bacteria</taxon>
        <taxon>Bacillati</taxon>
        <taxon>Bacillota</taxon>
        <taxon>Clostridia</taxon>
        <taxon>Lachnospirales</taxon>
        <taxon>Lachnospiraceae</taxon>
        <taxon>Blautia</taxon>
    </lineage>
</organism>
<dbReference type="Proteomes" id="UP000824056">
    <property type="component" value="Unassembled WGS sequence"/>
</dbReference>
<dbReference type="AlphaFoldDB" id="A0A9D2FU59"/>
<comment type="caution">
    <text evidence="2">The sequence shown here is derived from an EMBL/GenBank/DDBJ whole genome shotgun (WGS) entry which is preliminary data.</text>
</comment>
<reference evidence="2" key="2">
    <citation type="submission" date="2021-04" db="EMBL/GenBank/DDBJ databases">
        <authorList>
            <person name="Gilroy R."/>
        </authorList>
    </citation>
    <scope>NUCLEOTIDE SEQUENCE</scope>
    <source>
        <strain evidence="2">1068</strain>
    </source>
</reference>
<gene>
    <name evidence="2" type="ORF">H9809_12870</name>
</gene>
<evidence type="ECO:0000313" key="3">
    <source>
        <dbReference type="Proteomes" id="UP000824056"/>
    </source>
</evidence>
<dbReference type="PANTHER" id="PTHR38730">
    <property type="entry name" value="SLL7028 PROTEIN"/>
    <property type="match status" value="1"/>
</dbReference>
<evidence type="ECO:0000313" key="2">
    <source>
        <dbReference type="EMBL" id="HIZ66766.1"/>
    </source>
</evidence>
<name>A0A9D2FU59_9FIRM</name>
<accession>A0A9D2FU59</accession>
<feature type="domain" description="VWA-like" evidence="1">
    <location>
        <begin position="305"/>
        <end position="442"/>
    </location>
</feature>
<dbReference type="EMBL" id="DXBG01000301">
    <property type="protein sequence ID" value="HIZ66766.1"/>
    <property type="molecule type" value="Genomic_DNA"/>
</dbReference>
<dbReference type="InterPro" id="IPR018698">
    <property type="entry name" value="VWA-like_dom"/>
</dbReference>
<dbReference type="Pfam" id="PF09967">
    <property type="entry name" value="DUF2201"/>
    <property type="match status" value="1"/>
</dbReference>